<protein>
    <submittedName>
        <fullName evidence="4">Sulfatase-like hydrolase/transferase</fullName>
    </submittedName>
</protein>
<sequence length="480" mass="54864">MKENLKGSKPNILLIISDDHGYGDVSFRGVNEDVNTPNLDRLRESGMLLEQGYVSAPVCSPSRAGLMFGAYQQRWGAKYFGSAKFAPDKFMTIPEILKQAGYNTGYFGKVHYGPDKPGDRSNPDKHGFDESFYGLAALGFGRLDYLQHEFNAKEKYGEQAVVHNKFTLYENGNPVECHNFLTYEFADRTMKFIEDQKNSENPYFCMLTFNAVHNFTWQLPKEELEKRGLPIYEDFNPDEVEYVDWYDGVIMPNLPNGRKYYLAQLELMDKKIGEVLDKIEELGQSENTLIIYMTDNGGSPCNYGNNSPLTGTKYTLFEGGIRVPFIASWKNVIKPNSISLNLSSSLDLLSTFAYLADAKIPECNYNDGVNLIPTLLGEKGGHDLLYFDTGFQYAVRDNEWKFIGNDTEESKKAREELLKIEHADIGSDNRLYNILENVNEDIKFNKIAENQSKVDELLFKFNEWKKDIDESKNKIENIHK</sequence>
<dbReference type="Gene3D" id="3.40.720.10">
    <property type="entry name" value="Alkaline Phosphatase, subunit A"/>
    <property type="match status" value="1"/>
</dbReference>
<evidence type="ECO:0000256" key="1">
    <source>
        <dbReference type="ARBA" id="ARBA00008779"/>
    </source>
</evidence>
<evidence type="ECO:0000313" key="5">
    <source>
        <dbReference type="Proteomes" id="UP001629536"/>
    </source>
</evidence>
<dbReference type="InterPro" id="IPR000917">
    <property type="entry name" value="Sulfatase_N"/>
</dbReference>
<comment type="similarity">
    <text evidence="1">Belongs to the sulfatase family.</text>
</comment>
<organism evidence="4 5">
    <name type="scientific">Helcococcus bovis</name>
    <dbReference type="NCBI Taxonomy" id="3153252"/>
    <lineage>
        <taxon>Bacteria</taxon>
        <taxon>Bacillati</taxon>
        <taxon>Bacillota</taxon>
        <taxon>Tissierellia</taxon>
        <taxon>Tissierellales</taxon>
        <taxon>Peptoniphilaceae</taxon>
        <taxon>Helcococcus</taxon>
    </lineage>
</organism>
<reference evidence="4 5" key="1">
    <citation type="journal article" date="2024" name="Front. Microbiol.">
        <title>Pangenomic and biochemical analyses of Helcococcus ovis reveal widespread tetracycline resistance and a novel bacterial species, Helcococcus bovis.</title>
        <authorList>
            <person name="Cunha F."/>
            <person name="Zhai Y."/>
            <person name="Casaro S."/>
            <person name="Jones K.L."/>
            <person name="Hernandez M."/>
            <person name="Bisinotto R.S."/>
            <person name="Kariyawasam S."/>
            <person name="Brown M.B."/>
            <person name="Phillips A."/>
            <person name="Jeong K.C."/>
            <person name="Galvao K.N."/>
        </authorList>
    </citation>
    <scope>NUCLEOTIDE SEQUENCE [LARGE SCALE GENOMIC DNA]</scope>
    <source>
        <strain evidence="4 5">KG197</strain>
    </source>
</reference>
<dbReference type="EMBL" id="JBFNFH010000002">
    <property type="protein sequence ID" value="MFM1524412.1"/>
    <property type="molecule type" value="Genomic_DNA"/>
</dbReference>
<keyword evidence="2" id="KW-0378">Hydrolase</keyword>
<evidence type="ECO:0000259" key="3">
    <source>
        <dbReference type="Pfam" id="PF00884"/>
    </source>
</evidence>
<evidence type="ECO:0000313" key="4">
    <source>
        <dbReference type="EMBL" id="MFM1524412.1"/>
    </source>
</evidence>
<dbReference type="Pfam" id="PF00884">
    <property type="entry name" value="Sulfatase"/>
    <property type="match status" value="1"/>
</dbReference>
<evidence type="ECO:0000256" key="2">
    <source>
        <dbReference type="ARBA" id="ARBA00022801"/>
    </source>
</evidence>
<dbReference type="InterPro" id="IPR017850">
    <property type="entry name" value="Alkaline_phosphatase_core_sf"/>
</dbReference>
<dbReference type="PANTHER" id="PTHR42693:SF53">
    <property type="entry name" value="ENDO-4-O-SULFATASE"/>
    <property type="match status" value="1"/>
</dbReference>
<keyword evidence="5" id="KW-1185">Reference proteome</keyword>
<dbReference type="SUPFAM" id="SSF53649">
    <property type="entry name" value="Alkaline phosphatase-like"/>
    <property type="match status" value="1"/>
</dbReference>
<dbReference type="InterPro" id="IPR050738">
    <property type="entry name" value="Sulfatase"/>
</dbReference>
<feature type="domain" description="Sulfatase N-terminal" evidence="3">
    <location>
        <begin position="10"/>
        <end position="357"/>
    </location>
</feature>
<dbReference type="RefSeq" id="WP_408126250.1">
    <property type="nucleotide sequence ID" value="NZ_JBFNFH010000002.1"/>
</dbReference>
<dbReference type="PANTHER" id="PTHR42693">
    <property type="entry name" value="ARYLSULFATASE FAMILY MEMBER"/>
    <property type="match status" value="1"/>
</dbReference>
<dbReference type="Proteomes" id="UP001629536">
    <property type="component" value="Unassembled WGS sequence"/>
</dbReference>
<proteinExistence type="inferred from homology"/>
<comment type="caution">
    <text evidence="4">The sequence shown here is derived from an EMBL/GenBank/DDBJ whole genome shotgun (WGS) entry which is preliminary data.</text>
</comment>
<accession>A0ABW9F4X3</accession>
<name>A0ABW9F4X3_9FIRM</name>
<gene>
    <name evidence="4" type="ORF">ABGF40_01855</name>
</gene>